<gene>
    <name evidence="2" type="ORF">Clacol_006206</name>
</gene>
<dbReference type="AlphaFoldDB" id="A0AAV5AH00"/>
<keyword evidence="1" id="KW-0472">Membrane</keyword>
<keyword evidence="3" id="KW-1185">Reference proteome</keyword>
<feature type="transmembrane region" description="Helical" evidence="1">
    <location>
        <begin position="125"/>
        <end position="146"/>
    </location>
</feature>
<proteinExistence type="predicted"/>
<keyword evidence="1" id="KW-1133">Transmembrane helix</keyword>
<evidence type="ECO:0000313" key="2">
    <source>
        <dbReference type="EMBL" id="GJJ11968.1"/>
    </source>
</evidence>
<comment type="caution">
    <text evidence="2">The sequence shown here is derived from an EMBL/GenBank/DDBJ whole genome shotgun (WGS) entry which is preliminary data.</text>
</comment>
<protein>
    <submittedName>
        <fullName evidence="2">Uncharacterized protein</fullName>
    </submittedName>
</protein>
<evidence type="ECO:0000313" key="3">
    <source>
        <dbReference type="Proteomes" id="UP001050691"/>
    </source>
</evidence>
<feature type="transmembrane region" description="Helical" evidence="1">
    <location>
        <begin position="27"/>
        <end position="49"/>
    </location>
</feature>
<name>A0AAV5AH00_9AGAM</name>
<sequence length="233" mass="25395">MFTAFTLYGGELYNPNPAHGLCVAQTAFTYGTVPMASMASFMFVLQVYLSLKRILSNNVVPPSRVWNMALLSFASTVGDVPPGLAAVGIVGALVVLVLLAVKVFYNWQSFRRLDNASQDLTTGLIIRALIFTCFSIVAVLLCAALISTKDGNMVASGIFLALRKFHGNHSFEINLTWDKTVPVAVFIVFGIQRDLGRLIHIPSRKTESSEATRGIQVQLEVTVTQTVSKSSYL</sequence>
<dbReference type="EMBL" id="BPWL01000007">
    <property type="protein sequence ID" value="GJJ11968.1"/>
    <property type="molecule type" value="Genomic_DNA"/>
</dbReference>
<feature type="transmembrane region" description="Helical" evidence="1">
    <location>
        <begin position="84"/>
        <end position="105"/>
    </location>
</feature>
<keyword evidence="1" id="KW-0812">Transmembrane</keyword>
<reference evidence="2" key="1">
    <citation type="submission" date="2021-10" db="EMBL/GenBank/DDBJ databases">
        <title>De novo Genome Assembly of Clathrus columnatus (Basidiomycota, Fungi) Using Illumina and Nanopore Sequence Data.</title>
        <authorList>
            <person name="Ogiso-Tanaka E."/>
            <person name="Itagaki H."/>
            <person name="Hosoya T."/>
            <person name="Hosaka K."/>
        </authorList>
    </citation>
    <scope>NUCLEOTIDE SEQUENCE</scope>
    <source>
        <strain evidence="2">MO-923</strain>
    </source>
</reference>
<evidence type="ECO:0000256" key="1">
    <source>
        <dbReference type="SAM" id="Phobius"/>
    </source>
</evidence>
<dbReference type="Proteomes" id="UP001050691">
    <property type="component" value="Unassembled WGS sequence"/>
</dbReference>
<accession>A0AAV5AH00</accession>
<organism evidence="2 3">
    <name type="scientific">Clathrus columnatus</name>
    <dbReference type="NCBI Taxonomy" id="1419009"/>
    <lineage>
        <taxon>Eukaryota</taxon>
        <taxon>Fungi</taxon>
        <taxon>Dikarya</taxon>
        <taxon>Basidiomycota</taxon>
        <taxon>Agaricomycotina</taxon>
        <taxon>Agaricomycetes</taxon>
        <taxon>Phallomycetidae</taxon>
        <taxon>Phallales</taxon>
        <taxon>Clathraceae</taxon>
        <taxon>Clathrus</taxon>
    </lineage>
</organism>